<evidence type="ECO:0000313" key="4">
    <source>
        <dbReference type="Proteomes" id="UP000002754"/>
    </source>
</evidence>
<keyword evidence="1" id="KW-0472">Membrane</keyword>
<evidence type="ECO:0000256" key="1">
    <source>
        <dbReference type="SAM" id="Phobius"/>
    </source>
</evidence>
<comment type="caution">
    <text evidence="2">The sequence shown here is derived from an EMBL/GenBank/DDBJ whole genome shotgun (WGS) entry which is preliminary data.</text>
</comment>
<dbReference type="EMBL" id="ALPT02000024">
    <property type="protein sequence ID" value="KGA97647.1"/>
    <property type="molecule type" value="Genomic_DNA"/>
</dbReference>
<feature type="transmembrane region" description="Helical" evidence="1">
    <location>
        <begin position="48"/>
        <end position="77"/>
    </location>
</feature>
<dbReference type="Proteomes" id="UP000002754">
    <property type="component" value="Unassembled WGS sequence"/>
</dbReference>
<dbReference type="AlphaFoldDB" id="A0A094YVU5"/>
<feature type="transmembrane region" description="Helical" evidence="1">
    <location>
        <begin position="132"/>
        <end position="153"/>
    </location>
</feature>
<feature type="transmembrane region" description="Helical" evidence="1">
    <location>
        <begin position="159"/>
        <end position="179"/>
    </location>
</feature>
<evidence type="ECO:0000313" key="3">
    <source>
        <dbReference type="EMBL" id="THG91481.1"/>
    </source>
</evidence>
<keyword evidence="1" id="KW-0812">Transmembrane</keyword>
<dbReference type="Proteomes" id="UP000297014">
    <property type="component" value="Unassembled WGS sequence"/>
</dbReference>
<protein>
    <submittedName>
        <fullName evidence="2">Uncharacterized protein</fullName>
    </submittedName>
</protein>
<keyword evidence="1" id="KW-1133">Transmembrane helix</keyword>
<dbReference type="RefSeq" id="WP_004426909.1">
    <property type="nucleotide sequence ID" value="NZ_ALPT02000024.1"/>
</dbReference>
<proteinExistence type="predicted"/>
<name>A0A094YVU5_ALKAL</name>
<dbReference type="eggNOG" id="ENOG5030DNJ">
    <property type="taxonomic scope" value="Bacteria"/>
</dbReference>
<reference evidence="3 5" key="2">
    <citation type="submission" date="2014-01" db="EMBL/GenBank/DDBJ databases">
        <title>Draft genome sequencing of Bacillus alcalophilus CGMCC 1.3604.</title>
        <authorList>
            <person name="Yang J."/>
            <person name="Diao L."/>
            <person name="Yang S."/>
        </authorList>
    </citation>
    <scope>NUCLEOTIDE SEQUENCE [LARGE SCALE GENOMIC DNA]</scope>
    <source>
        <strain evidence="3 5">CGMCC 1.3604</strain>
    </source>
</reference>
<sequence>MPYAVELMINYGILFLFIILLAGLVVLSKKYPIISTLGKGLRNSFIVGFGLLMLIVSLIVYSFLAFIIMGVFSFITTEPAYIINGEPFNPFMADNEVIKIILPFAIFYLVVNFGSTFAYMYLQLNVWVHKGLVFLTTALATVFIFPLIVNSLFSNIHVTFLGGFYFILFMVIITIKQLIRREHRAYKRYRRRPWRYFTDRLFPWLKTGKDPGRKDPYHHL</sequence>
<keyword evidence="4" id="KW-1185">Reference proteome</keyword>
<evidence type="ECO:0000313" key="5">
    <source>
        <dbReference type="Proteomes" id="UP000297014"/>
    </source>
</evidence>
<feature type="transmembrane region" description="Helical" evidence="1">
    <location>
        <begin position="7"/>
        <end position="27"/>
    </location>
</feature>
<dbReference type="EMBL" id="JALP01000067">
    <property type="protein sequence ID" value="THG91481.1"/>
    <property type="molecule type" value="Genomic_DNA"/>
</dbReference>
<dbReference type="OrthoDB" id="9997640at2"/>
<accession>A0A094YVU5</accession>
<reference evidence="2 4" key="1">
    <citation type="journal article" date="2014" name="Genome Announc.">
        <title>Draft Genome Sequence of Bacillus alcalophilus AV1934, a Classic Alkaliphile Isolated from Human Feces in 1934.</title>
        <authorList>
            <person name="Attie O."/>
            <person name="Jayaprakash A."/>
            <person name="Shah H."/>
            <person name="Paulsen I.T."/>
            <person name="Morino M."/>
            <person name="Takahashi Y."/>
            <person name="Narumi I."/>
            <person name="Sachidanandam R."/>
            <person name="Satoh K."/>
            <person name="Ito M."/>
            <person name="Krulwich T.A."/>
        </authorList>
    </citation>
    <scope>NUCLEOTIDE SEQUENCE [LARGE SCALE GENOMIC DNA]</scope>
    <source>
        <strain evidence="2 4">AV1934</strain>
    </source>
</reference>
<gene>
    <name evidence="3" type="ORF">AJ85_04680</name>
    <name evidence="2" type="ORF">BALCAV_0208895</name>
</gene>
<evidence type="ECO:0000313" key="2">
    <source>
        <dbReference type="EMBL" id="KGA97647.1"/>
    </source>
</evidence>
<feature type="transmembrane region" description="Helical" evidence="1">
    <location>
        <begin position="97"/>
        <end position="120"/>
    </location>
</feature>
<organism evidence="2 4">
    <name type="scientific">Alkalihalobacillus alcalophilus ATCC 27647 = CGMCC 1.3604</name>
    <dbReference type="NCBI Taxonomy" id="1218173"/>
    <lineage>
        <taxon>Bacteria</taxon>
        <taxon>Bacillati</taxon>
        <taxon>Bacillota</taxon>
        <taxon>Bacilli</taxon>
        <taxon>Bacillales</taxon>
        <taxon>Bacillaceae</taxon>
        <taxon>Alkalihalobacillus</taxon>
    </lineage>
</organism>